<sequence>MRVISQDGTMDFPYEISTIFIYPRIENVIAIQSAGDSEISIIGRYSSKEKAIKAMEMLRTSYKRNLAMGLMSEKARRVFANAESSMSNMEIMVDISEELTEFEYFQFPQDDEIEV</sequence>
<proteinExistence type="predicted"/>
<organism evidence="1">
    <name type="scientific">Siphoviridae sp. ct7yc1</name>
    <dbReference type="NCBI Taxonomy" id="2827788"/>
    <lineage>
        <taxon>Viruses</taxon>
        <taxon>Duplodnaviria</taxon>
        <taxon>Heunggongvirae</taxon>
        <taxon>Uroviricota</taxon>
        <taxon>Caudoviricetes</taxon>
    </lineage>
</organism>
<evidence type="ECO:0000313" key="1">
    <source>
        <dbReference type="EMBL" id="DAF63151.1"/>
    </source>
</evidence>
<name>A0A8S5TJH3_9CAUD</name>
<accession>A0A8S5TJH3</accession>
<dbReference type="EMBL" id="BK032833">
    <property type="protein sequence ID" value="DAF63151.1"/>
    <property type="molecule type" value="Genomic_DNA"/>
</dbReference>
<protein>
    <submittedName>
        <fullName evidence="1">Uncharacterized protein</fullName>
    </submittedName>
</protein>
<reference evidence="1" key="1">
    <citation type="journal article" date="2021" name="Proc. Natl. Acad. Sci. U.S.A.">
        <title>A Catalog of Tens of Thousands of Viruses from Human Metagenomes Reveals Hidden Associations with Chronic Diseases.</title>
        <authorList>
            <person name="Tisza M.J."/>
            <person name="Buck C.B."/>
        </authorList>
    </citation>
    <scope>NUCLEOTIDE SEQUENCE</scope>
    <source>
        <strain evidence="1">Ct7yc1</strain>
    </source>
</reference>